<keyword evidence="1" id="KW-0472">Membrane</keyword>
<sequence>MLFAKNSLVRTKVGETIPLYSQEEKGYQYDDIRNLKSFKVFIRFFFVISTGYVCVAYKHYFYKFFRRLEAVLTIVNIVLTKNMFFAENVRSNASVKAIGLFFCSLTSIGEAARETADESKILHGKSKLLQKGKDLLDGLLKTLILESDVKKAVVYAL</sequence>
<keyword evidence="1" id="KW-0812">Transmembrane</keyword>
<keyword evidence="1" id="KW-1133">Transmembrane helix</keyword>
<evidence type="ECO:0000313" key="3">
    <source>
        <dbReference type="Proteomes" id="UP000603453"/>
    </source>
</evidence>
<accession>A0A8H7RFA3</accession>
<evidence type="ECO:0000256" key="1">
    <source>
        <dbReference type="SAM" id="Phobius"/>
    </source>
</evidence>
<feature type="transmembrane region" description="Helical" evidence="1">
    <location>
        <begin position="40"/>
        <end position="57"/>
    </location>
</feature>
<name>A0A8H7RFA3_9FUNG</name>
<organism evidence="2 3">
    <name type="scientific">Mucor saturninus</name>
    <dbReference type="NCBI Taxonomy" id="64648"/>
    <lineage>
        <taxon>Eukaryota</taxon>
        <taxon>Fungi</taxon>
        <taxon>Fungi incertae sedis</taxon>
        <taxon>Mucoromycota</taxon>
        <taxon>Mucoromycotina</taxon>
        <taxon>Mucoromycetes</taxon>
        <taxon>Mucorales</taxon>
        <taxon>Mucorineae</taxon>
        <taxon>Mucoraceae</taxon>
        <taxon>Mucor</taxon>
    </lineage>
</organism>
<comment type="caution">
    <text evidence="2">The sequence shown here is derived from an EMBL/GenBank/DDBJ whole genome shotgun (WGS) entry which is preliminary data.</text>
</comment>
<protein>
    <submittedName>
        <fullName evidence="2">Uncharacterized protein</fullName>
    </submittedName>
</protein>
<proteinExistence type="predicted"/>
<keyword evidence="3" id="KW-1185">Reference proteome</keyword>
<dbReference type="Proteomes" id="UP000603453">
    <property type="component" value="Unassembled WGS sequence"/>
</dbReference>
<gene>
    <name evidence="2" type="ORF">INT47_005464</name>
</gene>
<evidence type="ECO:0000313" key="2">
    <source>
        <dbReference type="EMBL" id="KAG2209172.1"/>
    </source>
</evidence>
<reference evidence="2" key="1">
    <citation type="submission" date="2020-12" db="EMBL/GenBank/DDBJ databases">
        <title>Metabolic potential, ecology and presence of endohyphal bacteria is reflected in genomic diversity of Mucoromycotina.</title>
        <authorList>
            <person name="Muszewska A."/>
            <person name="Okrasinska A."/>
            <person name="Steczkiewicz K."/>
            <person name="Drgas O."/>
            <person name="Orlowska M."/>
            <person name="Perlinska-Lenart U."/>
            <person name="Aleksandrzak-Piekarczyk T."/>
            <person name="Szatraj K."/>
            <person name="Zielenkiewicz U."/>
            <person name="Pilsyk S."/>
            <person name="Malc E."/>
            <person name="Mieczkowski P."/>
            <person name="Kruszewska J.S."/>
            <person name="Biernat P."/>
            <person name="Pawlowska J."/>
        </authorList>
    </citation>
    <scope>NUCLEOTIDE SEQUENCE</scope>
    <source>
        <strain evidence="2">WA0000017839</strain>
    </source>
</reference>
<dbReference type="EMBL" id="JAEPRD010000016">
    <property type="protein sequence ID" value="KAG2209172.1"/>
    <property type="molecule type" value="Genomic_DNA"/>
</dbReference>
<dbReference type="AlphaFoldDB" id="A0A8H7RFA3"/>